<dbReference type="EMBL" id="CM042883">
    <property type="protein sequence ID" value="KAI4376485.1"/>
    <property type="molecule type" value="Genomic_DNA"/>
</dbReference>
<reference evidence="2" key="1">
    <citation type="journal article" date="2023" name="Front. Plant Sci.">
        <title>Chromosomal-level genome assembly of Melastoma candidum provides insights into trichome evolution.</title>
        <authorList>
            <person name="Zhong Y."/>
            <person name="Wu W."/>
            <person name="Sun C."/>
            <person name="Zou P."/>
            <person name="Liu Y."/>
            <person name="Dai S."/>
            <person name="Zhou R."/>
        </authorList>
    </citation>
    <scope>NUCLEOTIDE SEQUENCE [LARGE SCALE GENOMIC DNA]</scope>
</reference>
<name>A0ACB9RC35_9MYRT</name>
<organism evidence="1 2">
    <name type="scientific">Melastoma candidum</name>
    <dbReference type="NCBI Taxonomy" id="119954"/>
    <lineage>
        <taxon>Eukaryota</taxon>
        <taxon>Viridiplantae</taxon>
        <taxon>Streptophyta</taxon>
        <taxon>Embryophyta</taxon>
        <taxon>Tracheophyta</taxon>
        <taxon>Spermatophyta</taxon>
        <taxon>Magnoliopsida</taxon>
        <taxon>eudicotyledons</taxon>
        <taxon>Gunneridae</taxon>
        <taxon>Pentapetalae</taxon>
        <taxon>rosids</taxon>
        <taxon>malvids</taxon>
        <taxon>Myrtales</taxon>
        <taxon>Melastomataceae</taxon>
        <taxon>Melastomatoideae</taxon>
        <taxon>Melastomateae</taxon>
        <taxon>Melastoma</taxon>
    </lineage>
</organism>
<keyword evidence="2" id="KW-1185">Reference proteome</keyword>
<sequence length="199" mass="21220">MTESESCCGTGKPPAPAGFSRTCSLLSSYLNELGSSLGDLNLNLPFPPHPAAGVRPEAPAQFPARTMSLFPVSKLQKGGKDNPDFSPMTIFYAGKVIVFDDFPAEKAKEVMVMASRASILGNASPNPVDPVPSPAPSQSAAACDLPIARRASLHRFLEKRKNRLMARVPYRMAESPARAAKPRPWLGQAASPPAAEAEY</sequence>
<protein>
    <submittedName>
        <fullName evidence="1">Uncharacterized protein</fullName>
    </submittedName>
</protein>
<proteinExistence type="predicted"/>
<evidence type="ECO:0000313" key="1">
    <source>
        <dbReference type="EMBL" id="KAI4376485.1"/>
    </source>
</evidence>
<evidence type="ECO:0000313" key="2">
    <source>
        <dbReference type="Proteomes" id="UP001057402"/>
    </source>
</evidence>
<comment type="caution">
    <text evidence="1">The sequence shown here is derived from an EMBL/GenBank/DDBJ whole genome shotgun (WGS) entry which is preliminary data.</text>
</comment>
<gene>
    <name evidence="1" type="ORF">MLD38_014242</name>
</gene>
<dbReference type="Proteomes" id="UP001057402">
    <property type="component" value="Chromosome 4"/>
</dbReference>
<accession>A0ACB9RC35</accession>